<dbReference type="SUPFAM" id="SSF52833">
    <property type="entry name" value="Thioredoxin-like"/>
    <property type="match status" value="1"/>
</dbReference>
<dbReference type="PANTHER" id="PTHR28630">
    <property type="match status" value="1"/>
</dbReference>
<dbReference type="Gene3D" id="3.40.30.10">
    <property type="entry name" value="Glutaredoxin"/>
    <property type="match status" value="1"/>
</dbReference>
<dbReference type="CDD" id="cd02970">
    <property type="entry name" value="PRX_like2"/>
    <property type="match status" value="1"/>
</dbReference>
<dbReference type="InterPro" id="IPR036249">
    <property type="entry name" value="Thioredoxin-like_sf"/>
</dbReference>
<protein>
    <recommendedName>
        <fullName evidence="4">Thioredoxin-like protein</fullName>
    </recommendedName>
</protein>
<gene>
    <name evidence="2" type="ORF">EJ06DRAFT_215991</name>
</gene>
<feature type="compositionally biased region" description="Polar residues" evidence="1">
    <location>
        <begin position="91"/>
        <end position="107"/>
    </location>
</feature>
<evidence type="ECO:0000313" key="2">
    <source>
        <dbReference type="EMBL" id="KAF2404690.1"/>
    </source>
</evidence>
<proteinExistence type="predicted"/>
<organism evidence="2 3">
    <name type="scientific">Trichodelitschia bisporula</name>
    <dbReference type="NCBI Taxonomy" id="703511"/>
    <lineage>
        <taxon>Eukaryota</taxon>
        <taxon>Fungi</taxon>
        <taxon>Dikarya</taxon>
        <taxon>Ascomycota</taxon>
        <taxon>Pezizomycotina</taxon>
        <taxon>Dothideomycetes</taxon>
        <taxon>Dothideomycetes incertae sedis</taxon>
        <taxon>Phaeotrichales</taxon>
        <taxon>Phaeotrichaceae</taxon>
        <taxon>Trichodelitschia</taxon>
    </lineage>
</organism>
<dbReference type="Proteomes" id="UP000799640">
    <property type="component" value="Unassembled WGS sequence"/>
</dbReference>
<evidence type="ECO:0008006" key="4">
    <source>
        <dbReference type="Google" id="ProtNLM"/>
    </source>
</evidence>
<dbReference type="Pfam" id="PF13911">
    <property type="entry name" value="AhpC-TSA_2"/>
    <property type="match status" value="1"/>
</dbReference>
<keyword evidence="3" id="KW-1185">Reference proteome</keyword>
<feature type="region of interest" description="Disordered" evidence="1">
    <location>
        <begin position="1"/>
        <end position="23"/>
    </location>
</feature>
<dbReference type="PANTHER" id="PTHR28630:SF3">
    <property type="entry name" value="PEROXIREDOXIN-LIKE 2C"/>
    <property type="match status" value="1"/>
</dbReference>
<dbReference type="OrthoDB" id="40334at2759"/>
<evidence type="ECO:0000313" key="3">
    <source>
        <dbReference type="Proteomes" id="UP000799640"/>
    </source>
</evidence>
<sequence>MAIFRRRAATPPPPRPQISWPLERNIAPGTAISTDARVSTYFHSSSYTPSYTPSYSTSKASAKSQVSDTTSHYSHSTAPTNYSSAYKRRPSSTTISGYRRPSTSTASAWREEEHEFAIASDDESDELDTRFYPDAHGDCEAHDECSYGLEPHYSSEFDLDAYFDGFGSDTSDDIADSDTLPSARALAEAGEIPLFDSEGNERKFRSLYEGDDAIGEQQLIIFVRHFYCGACQNYLKALSNTISLQTYFTLPTPTSITIIGLGSPELIRAYRAHTGTPFPIFADPSKRLYKLLGMNWTLNPGPRTARYMAGMTGGDWVKGQIKQLRATEERLRWNAGNPFWVGGEFLIREGKMRWCHRMRGYRGHSEMDVIRRLLGVDEAVRLIDEGYREVGRVKEEVYPYGE</sequence>
<accession>A0A6G1I8S1</accession>
<dbReference type="InterPro" id="IPR032801">
    <property type="entry name" value="PXL2A/B/C"/>
</dbReference>
<feature type="compositionally biased region" description="Polar residues" evidence="1">
    <location>
        <begin position="67"/>
        <end position="84"/>
    </location>
</feature>
<evidence type="ECO:0000256" key="1">
    <source>
        <dbReference type="SAM" id="MobiDB-lite"/>
    </source>
</evidence>
<reference evidence="2" key="1">
    <citation type="journal article" date="2020" name="Stud. Mycol.">
        <title>101 Dothideomycetes genomes: a test case for predicting lifestyles and emergence of pathogens.</title>
        <authorList>
            <person name="Haridas S."/>
            <person name="Albert R."/>
            <person name="Binder M."/>
            <person name="Bloem J."/>
            <person name="Labutti K."/>
            <person name="Salamov A."/>
            <person name="Andreopoulos B."/>
            <person name="Baker S."/>
            <person name="Barry K."/>
            <person name="Bills G."/>
            <person name="Bluhm B."/>
            <person name="Cannon C."/>
            <person name="Castanera R."/>
            <person name="Culley D."/>
            <person name="Daum C."/>
            <person name="Ezra D."/>
            <person name="Gonzalez J."/>
            <person name="Henrissat B."/>
            <person name="Kuo A."/>
            <person name="Liang C."/>
            <person name="Lipzen A."/>
            <person name="Lutzoni F."/>
            <person name="Magnuson J."/>
            <person name="Mondo S."/>
            <person name="Nolan M."/>
            <person name="Ohm R."/>
            <person name="Pangilinan J."/>
            <person name="Park H.-J."/>
            <person name="Ramirez L."/>
            <person name="Alfaro M."/>
            <person name="Sun H."/>
            <person name="Tritt A."/>
            <person name="Yoshinaga Y."/>
            <person name="Zwiers L.-H."/>
            <person name="Turgeon B."/>
            <person name="Goodwin S."/>
            <person name="Spatafora J."/>
            <person name="Crous P."/>
            <person name="Grigoriev I."/>
        </authorList>
    </citation>
    <scope>NUCLEOTIDE SEQUENCE</scope>
    <source>
        <strain evidence="2">CBS 262.69</strain>
    </source>
</reference>
<name>A0A6G1I8S1_9PEZI</name>
<feature type="region of interest" description="Disordered" evidence="1">
    <location>
        <begin position="67"/>
        <end position="110"/>
    </location>
</feature>
<dbReference type="AlphaFoldDB" id="A0A6G1I8S1"/>
<dbReference type="EMBL" id="ML996688">
    <property type="protein sequence ID" value="KAF2404690.1"/>
    <property type="molecule type" value="Genomic_DNA"/>
</dbReference>